<keyword evidence="2" id="KW-0560">Oxidoreductase</keyword>
<dbReference type="InterPro" id="IPR002347">
    <property type="entry name" value="SDR_fam"/>
</dbReference>
<reference evidence="3" key="1">
    <citation type="submission" date="2017-07" db="EMBL/GenBank/DDBJ databases">
        <title>Taro Niue Genome Assembly and Annotation.</title>
        <authorList>
            <person name="Atibalentja N."/>
            <person name="Keating K."/>
            <person name="Fields C.J."/>
        </authorList>
    </citation>
    <scope>NUCLEOTIDE SEQUENCE</scope>
    <source>
        <strain evidence="3">Niue_2</strain>
        <tissue evidence="3">Leaf</tissue>
    </source>
</reference>
<dbReference type="InterPro" id="IPR003560">
    <property type="entry name" value="DHB_DH"/>
</dbReference>
<comment type="similarity">
    <text evidence="1">Belongs to the short-chain dehydrogenases/reductases (SDR) family.</text>
</comment>
<dbReference type="Proteomes" id="UP000652761">
    <property type="component" value="Unassembled WGS sequence"/>
</dbReference>
<evidence type="ECO:0000256" key="1">
    <source>
        <dbReference type="ARBA" id="ARBA00006484"/>
    </source>
</evidence>
<dbReference type="GO" id="GO:0008667">
    <property type="term" value="F:2,3-dihydro-2,3-dihydroxybenzoate dehydrogenase activity"/>
    <property type="evidence" value="ECO:0007669"/>
    <property type="project" value="InterPro"/>
</dbReference>
<comment type="caution">
    <text evidence="3">The sequence shown here is derived from an EMBL/GenBank/DDBJ whole genome shotgun (WGS) entry which is preliminary data.</text>
</comment>
<keyword evidence="4" id="KW-1185">Reference proteome</keyword>
<name>A0A843VIH4_COLES</name>
<proteinExistence type="inferred from homology"/>
<dbReference type="OrthoDB" id="2102561at2759"/>
<dbReference type="PANTHER" id="PTHR44169">
    <property type="entry name" value="NADPH-DEPENDENT 1-ACYLDIHYDROXYACETONE PHOSPHATE REDUCTASE"/>
    <property type="match status" value="1"/>
</dbReference>
<evidence type="ECO:0000313" key="4">
    <source>
        <dbReference type="Proteomes" id="UP000652761"/>
    </source>
</evidence>
<protein>
    <submittedName>
        <fullName evidence="3">Uncharacterized protein</fullName>
    </submittedName>
</protein>
<dbReference type="GO" id="GO:0019290">
    <property type="term" value="P:siderophore biosynthetic process"/>
    <property type="evidence" value="ECO:0007669"/>
    <property type="project" value="InterPro"/>
</dbReference>
<sequence>MYIPCNGHPQLLVPSPITLAAPRGVSVTFAAAGCVVVSTARSVRSDLHTFFGFPFFSGAVRGIGRGSLSGPRSNPAEQVRNFCGFSPRRMAAKMAQEEPPVVLITGCSEGGIGYALARAFAAAGCLVVATARSASSMSSLEGDARFFLREVDVLSDPSIQDAVADALERFGRIDVLVNNAGMHCVAPLAEVPMASVEQVFNTNVYGELLRAGRTELSQALLDQGRSCCGSVGQFGVSAEFSSRSRREDVARSGRNVAPCVDCAFFVKGGLHGNPETVPGLGFSPEKATDLAVATRSRQADPS</sequence>
<dbReference type="AlphaFoldDB" id="A0A843VIH4"/>
<accession>A0A843VIH4</accession>
<dbReference type="GO" id="GO:0005783">
    <property type="term" value="C:endoplasmic reticulum"/>
    <property type="evidence" value="ECO:0007669"/>
    <property type="project" value="TreeGrafter"/>
</dbReference>
<gene>
    <name evidence="3" type="ORF">Taro_029244</name>
</gene>
<dbReference type="EMBL" id="NMUH01001929">
    <property type="protein sequence ID" value="MQL96561.1"/>
    <property type="molecule type" value="Genomic_DNA"/>
</dbReference>
<dbReference type="SUPFAM" id="SSF51735">
    <property type="entry name" value="NAD(P)-binding Rossmann-fold domains"/>
    <property type="match status" value="1"/>
</dbReference>
<dbReference type="Gene3D" id="3.40.50.720">
    <property type="entry name" value="NAD(P)-binding Rossmann-like Domain"/>
    <property type="match status" value="1"/>
</dbReference>
<dbReference type="InterPro" id="IPR036291">
    <property type="entry name" value="NAD(P)-bd_dom_sf"/>
</dbReference>
<dbReference type="PANTHER" id="PTHR44169:SF6">
    <property type="entry name" value="NADPH-DEPENDENT 1-ACYLDIHYDROXYACETONE PHOSPHATE REDUCTASE"/>
    <property type="match status" value="1"/>
</dbReference>
<dbReference type="PRINTS" id="PR01397">
    <property type="entry name" value="DHBDHDRGNASE"/>
</dbReference>
<evidence type="ECO:0000313" key="3">
    <source>
        <dbReference type="EMBL" id="MQL96561.1"/>
    </source>
</evidence>
<organism evidence="3 4">
    <name type="scientific">Colocasia esculenta</name>
    <name type="common">Wild taro</name>
    <name type="synonym">Arum esculentum</name>
    <dbReference type="NCBI Taxonomy" id="4460"/>
    <lineage>
        <taxon>Eukaryota</taxon>
        <taxon>Viridiplantae</taxon>
        <taxon>Streptophyta</taxon>
        <taxon>Embryophyta</taxon>
        <taxon>Tracheophyta</taxon>
        <taxon>Spermatophyta</taxon>
        <taxon>Magnoliopsida</taxon>
        <taxon>Liliopsida</taxon>
        <taxon>Araceae</taxon>
        <taxon>Aroideae</taxon>
        <taxon>Colocasieae</taxon>
        <taxon>Colocasia</taxon>
    </lineage>
</organism>
<dbReference type="Pfam" id="PF00106">
    <property type="entry name" value="adh_short"/>
    <property type="match status" value="1"/>
</dbReference>
<evidence type="ECO:0000256" key="2">
    <source>
        <dbReference type="ARBA" id="ARBA00023002"/>
    </source>
</evidence>